<evidence type="ECO:0008006" key="3">
    <source>
        <dbReference type="Google" id="ProtNLM"/>
    </source>
</evidence>
<dbReference type="Proteomes" id="UP000299102">
    <property type="component" value="Unassembled WGS sequence"/>
</dbReference>
<evidence type="ECO:0000313" key="1">
    <source>
        <dbReference type="EMBL" id="GBP27167.1"/>
    </source>
</evidence>
<protein>
    <recommendedName>
        <fullName evidence="3">Mos1 transposase HTH domain-containing protein</fullName>
    </recommendedName>
</protein>
<name>A0A4C1UM44_EUMVA</name>
<organism evidence="1 2">
    <name type="scientific">Eumeta variegata</name>
    <name type="common">Bagworm moth</name>
    <name type="synonym">Eumeta japonica</name>
    <dbReference type="NCBI Taxonomy" id="151549"/>
    <lineage>
        <taxon>Eukaryota</taxon>
        <taxon>Metazoa</taxon>
        <taxon>Ecdysozoa</taxon>
        <taxon>Arthropoda</taxon>
        <taxon>Hexapoda</taxon>
        <taxon>Insecta</taxon>
        <taxon>Pterygota</taxon>
        <taxon>Neoptera</taxon>
        <taxon>Endopterygota</taxon>
        <taxon>Lepidoptera</taxon>
        <taxon>Glossata</taxon>
        <taxon>Ditrysia</taxon>
        <taxon>Tineoidea</taxon>
        <taxon>Psychidae</taxon>
        <taxon>Oiketicinae</taxon>
        <taxon>Eumeta</taxon>
    </lineage>
</organism>
<dbReference type="AlphaFoldDB" id="A0A4C1UM44"/>
<reference evidence="1 2" key="1">
    <citation type="journal article" date="2019" name="Commun. Biol.">
        <title>The bagworm genome reveals a unique fibroin gene that provides high tensile strength.</title>
        <authorList>
            <person name="Kono N."/>
            <person name="Nakamura H."/>
            <person name="Ohtoshi R."/>
            <person name="Tomita M."/>
            <person name="Numata K."/>
            <person name="Arakawa K."/>
        </authorList>
    </citation>
    <scope>NUCLEOTIDE SEQUENCE [LARGE SCALE GENOMIC DNA]</scope>
</reference>
<proteinExistence type="predicted"/>
<evidence type="ECO:0000313" key="2">
    <source>
        <dbReference type="Proteomes" id="UP000299102"/>
    </source>
</evidence>
<gene>
    <name evidence="1" type="ORF">EVAR_15940_1</name>
</gene>
<dbReference type="EMBL" id="BGZK01000190">
    <property type="protein sequence ID" value="GBP27167.1"/>
    <property type="molecule type" value="Genomic_DNA"/>
</dbReference>
<dbReference type="OrthoDB" id="10017160at2759"/>
<comment type="caution">
    <text evidence="1">The sequence shown here is derived from an EMBL/GenBank/DDBJ whole genome shotgun (WGS) entry which is preliminary data.</text>
</comment>
<accession>A0A4C1UM44</accession>
<sequence length="213" mass="24007">MTLWADRPILIFFHPFTWAHVHPEKSTVLNVPSSLSDVYSFGHLTYIHSPTVPYHSIDFINDFWCGGRFWATRKTASHVLVRPQRKSQSLVRLQIAFGDDTPCKTIIYNRFAEFKRGRDNLSDEFRDGHPSPAVNNKTIDAVRRMGETDRHVTYHDVRASLGIGRTNIGIKIGIEIGMGRGLGPITEPESKSTAKSADIEDEGIHFMSTGAKQ</sequence>
<keyword evidence="2" id="KW-1185">Reference proteome</keyword>